<evidence type="ECO:0000313" key="2">
    <source>
        <dbReference type="EMBL" id="PCH41720.1"/>
    </source>
</evidence>
<dbReference type="Proteomes" id="UP000218811">
    <property type="component" value="Unassembled WGS sequence"/>
</dbReference>
<evidence type="ECO:0000313" key="3">
    <source>
        <dbReference type="Proteomes" id="UP000218811"/>
    </source>
</evidence>
<feature type="coiled-coil region" evidence="1">
    <location>
        <begin position="13"/>
        <end position="40"/>
    </location>
</feature>
<accession>A0A2H3JHQ2</accession>
<gene>
    <name evidence="2" type="ORF">WOLCODRAFT_24943</name>
</gene>
<keyword evidence="1" id="KW-0175">Coiled coil</keyword>
<dbReference type="AlphaFoldDB" id="A0A2H3JHQ2"/>
<protein>
    <submittedName>
        <fullName evidence="2">Uncharacterized protein</fullName>
    </submittedName>
</protein>
<dbReference type="EMBL" id="KB468113">
    <property type="protein sequence ID" value="PCH41720.1"/>
    <property type="molecule type" value="Genomic_DNA"/>
</dbReference>
<feature type="non-terminal residue" evidence="2">
    <location>
        <position position="148"/>
    </location>
</feature>
<evidence type="ECO:0000256" key="1">
    <source>
        <dbReference type="SAM" id="Coils"/>
    </source>
</evidence>
<keyword evidence="3" id="KW-1185">Reference proteome</keyword>
<organism evidence="2 3">
    <name type="scientific">Wolfiporia cocos (strain MD-104)</name>
    <name type="common">Brown rot fungus</name>
    <dbReference type="NCBI Taxonomy" id="742152"/>
    <lineage>
        <taxon>Eukaryota</taxon>
        <taxon>Fungi</taxon>
        <taxon>Dikarya</taxon>
        <taxon>Basidiomycota</taxon>
        <taxon>Agaricomycotina</taxon>
        <taxon>Agaricomycetes</taxon>
        <taxon>Polyporales</taxon>
        <taxon>Phaeolaceae</taxon>
        <taxon>Wolfiporia</taxon>
    </lineage>
</organism>
<sequence length="148" mass="17264">MAEELISIQATEIMRLRAAIDEAKETNMQLLERRQQANTNEVLRMSQELRVLINRLRDMVSKVDKPQGEPNPTIFDDGLIKAQTEVDASRSSDSEHWSMTLRELELIKAERDDLRVQMALWREREQTLINQLSEEQSKNEVLSKKVED</sequence>
<name>A0A2H3JHQ2_WOLCO</name>
<proteinExistence type="predicted"/>
<reference evidence="2 3" key="1">
    <citation type="journal article" date="2012" name="Science">
        <title>The Paleozoic origin of enzymatic lignin decomposition reconstructed from 31 fungal genomes.</title>
        <authorList>
            <person name="Floudas D."/>
            <person name="Binder M."/>
            <person name="Riley R."/>
            <person name="Barry K."/>
            <person name="Blanchette R.A."/>
            <person name="Henrissat B."/>
            <person name="Martinez A.T."/>
            <person name="Otillar R."/>
            <person name="Spatafora J.W."/>
            <person name="Yadav J.S."/>
            <person name="Aerts A."/>
            <person name="Benoit I."/>
            <person name="Boyd A."/>
            <person name="Carlson A."/>
            <person name="Copeland A."/>
            <person name="Coutinho P.M."/>
            <person name="de Vries R.P."/>
            <person name="Ferreira P."/>
            <person name="Findley K."/>
            <person name="Foster B."/>
            <person name="Gaskell J."/>
            <person name="Glotzer D."/>
            <person name="Gorecki P."/>
            <person name="Heitman J."/>
            <person name="Hesse C."/>
            <person name="Hori C."/>
            <person name="Igarashi K."/>
            <person name="Jurgens J.A."/>
            <person name="Kallen N."/>
            <person name="Kersten P."/>
            <person name="Kohler A."/>
            <person name="Kuees U."/>
            <person name="Kumar T.K.A."/>
            <person name="Kuo A."/>
            <person name="LaButti K."/>
            <person name="Larrondo L.F."/>
            <person name="Lindquist E."/>
            <person name="Ling A."/>
            <person name="Lombard V."/>
            <person name="Lucas S."/>
            <person name="Lundell T."/>
            <person name="Martin R."/>
            <person name="McLaughlin D.J."/>
            <person name="Morgenstern I."/>
            <person name="Morin E."/>
            <person name="Murat C."/>
            <person name="Nagy L.G."/>
            <person name="Nolan M."/>
            <person name="Ohm R.A."/>
            <person name="Patyshakuliyeva A."/>
            <person name="Rokas A."/>
            <person name="Ruiz-Duenas F.J."/>
            <person name="Sabat G."/>
            <person name="Salamov A."/>
            <person name="Samejima M."/>
            <person name="Schmutz J."/>
            <person name="Slot J.C."/>
            <person name="St John F."/>
            <person name="Stenlid J."/>
            <person name="Sun H."/>
            <person name="Sun S."/>
            <person name="Syed K."/>
            <person name="Tsang A."/>
            <person name="Wiebenga A."/>
            <person name="Young D."/>
            <person name="Pisabarro A."/>
            <person name="Eastwood D.C."/>
            <person name="Martin F."/>
            <person name="Cullen D."/>
            <person name="Grigoriev I.V."/>
            <person name="Hibbett D.S."/>
        </authorList>
    </citation>
    <scope>NUCLEOTIDE SEQUENCE [LARGE SCALE GENOMIC DNA]</scope>
    <source>
        <strain evidence="2 3">MD-104</strain>
    </source>
</reference>